<proteinExistence type="predicted"/>
<evidence type="ECO:0000256" key="1">
    <source>
        <dbReference type="ARBA" id="ARBA00022679"/>
    </source>
</evidence>
<keyword evidence="1" id="KW-0808">Transferase</keyword>
<gene>
    <name evidence="2" type="ORF">PRZ48_006571</name>
</gene>
<dbReference type="Pfam" id="PF02458">
    <property type="entry name" value="Transferase"/>
    <property type="match status" value="1"/>
</dbReference>
<evidence type="ECO:0000313" key="3">
    <source>
        <dbReference type="Proteomes" id="UP001305779"/>
    </source>
</evidence>
<sequence>MNSTRTLVRPNDPSLGDPDDLSPLDQYMIRIIIPIMCTFKIERDDLRPTIIENLKAGLARTIDELPFIASVIIPDDEERGTMKLHFDEEATGVWFHEQECLVYSYEELEKRRFSINCFPVTTFVPEPRGHSEKCPVLTVQATFIRGGLVVTYNGHHGIMDAQTLGTFANVWSRNVLAVSEGYVIPLSERFISEDLDRTGFAMTSSSRQLSSFHTYQPGKETHNTAERNEILRLSSAGEHLRLHELVPISHWFMTKDKLDLLNQSVRDTFPNEPGVTEAALLSALIWKSVAQARNLAEREIDGCSMITSTNVRRMVDPQWALEYPGNAIALARADASTKELYSDDELRTLYRLARKVSESIDEWTADELYDLMGTVQEADDVVNLMLPNLDHSFYVSQPARFGNLVGGSQWGSEMGAIRAFRFAFPPPVNGFGCPLPALGGGMDLMIWINEEVQTRLRTLQSWTKWVEEIE</sequence>
<comment type="caution">
    <text evidence="2">The sequence shown here is derived from an EMBL/GenBank/DDBJ whole genome shotgun (WGS) entry which is preliminary data.</text>
</comment>
<dbReference type="PANTHER" id="PTHR31642:SF310">
    <property type="entry name" value="FATTY ALCOHOL:CAFFEOYL-COA ACYLTRANSFERASE"/>
    <property type="match status" value="1"/>
</dbReference>
<keyword evidence="3" id="KW-1185">Reference proteome</keyword>
<protein>
    <submittedName>
        <fullName evidence="2">Uncharacterized protein</fullName>
    </submittedName>
</protein>
<dbReference type="Gene3D" id="3.30.559.10">
    <property type="entry name" value="Chloramphenicol acetyltransferase-like domain"/>
    <property type="match status" value="2"/>
</dbReference>
<name>A0ABR0EP45_ZASCE</name>
<dbReference type="InterPro" id="IPR023213">
    <property type="entry name" value="CAT-like_dom_sf"/>
</dbReference>
<evidence type="ECO:0000313" key="2">
    <source>
        <dbReference type="EMBL" id="KAK4503144.1"/>
    </source>
</evidence>
<accession>A0ABR0EP45</accession>
<reference evidence="2 3" key="1">
    <citation type="journal article" date="2023" name="G3 (Bethesda)">
        <title>A chromosome-level genome assembly of Zasmidium syzygii isolated from banana leaves.</title>
        <authorList>
            <person name="van Westerhoven A.C."/>
            <person name="Mehrabi R."/>
            <person name="Talebi R."/>
            <person name="Steentjes M.B.F."/>
            <person name="Corcolon B."/>
            <person name="Chong P.A."/>
            <person name="Kema G.H.J."/>
            <person name="Seidl M.F."/>
        </authorList>
    </citation>
    <scope>NUCLEOTIDE SEQUENCE [LARGE SCALE GENOMIC DNA]</scope>
    <source>
        <strain evidence="2 3">P124</strain>
    </source>
</reference>
<organism evidence="2 3">
    <name type="scientific">Zasmidium cellare</name>
    <name type="common">Wine cellar mold</name>
    <name type="synonym">Racodium cellare</name>
    <dbReference type="NCBI Taxonomy" id="395010"/>
    <lineage>
        <taxon>Eukaryota</taxon>
        <taxon>Fungi</taxon>
        <taxon>Dikarya</taxon>
        <taxon>Ascomycota</taxon>
        <taxon>Pezizomycotina</taxon>
        <taxon>Dothideomycetes</taxon>
        <taxon>Dothideomycetidae</taxon>
        <taxon>Mycosphaerellales</taxon>
        <taxon>Mycosphaerellaceae</taxon>
        <taxon>Zasmidium</taxon>
    </lineage>
</organism>
<dbReference type="InterPro" id="IPR050317">
    <property type="entry name" value="Plant_Fungal_Acyltransferase"/>
</dbReference>
<dbReference type="EMBL" id="JAXOVC010000004">
    <property type="protein sequence ID" value="KAK4503144.1"/>
    <property type="molecule type" value="Genomic_DNA"/>
</dbReference>
<dbReference type="PANTHER" id="PTHR31642">
    <property type="entry name" value="TRICHOTHECENE 3-O-ACETYLTRANSFERASE"/>
    <property type="match status" value="1"/>
</dbReference>
<dbReference type="Proteomes" id="UP001305779">
    <property type="component" value="Unassembled WGS sequence"/>
</dbReference>